<feature type="transmembrane region" description="Helical" evidence="1">
    <location>
        <begin position="104"/>
        <end position="125"/>
    </location>
</feature>
<keyword evidence="3" id="KW-1185">Reference proteome</keyword>
<accession>A0A395G994</accession>
<keyword evidence="1" id="KW-0472">Membrane</keyword>
<proteinExistence type="predicted"/>
<keyword evidence="1" id="KW-0812">Transmembrane</keyword>
<dbReference type="Proteomes" id="UP000229523">
    <property type="component" value="Unassembled WGS sequence"/>
</dbReference>
<feature type="transmembrane region" description="Helical" evidence="1">
    <location>
        <begin position="79"/>
        <end position="98"/>
    </location>
</feature>
<sequence length="135" mass="15848">MFHILPKRTKLSLWTSTALLLVFVIYLIGFFFHDHVSLALYYIALVPILIYTDYVASVSKYLIKINDTANIITWEHRKLLWFTVLTASFVLGIFLYQLEHYNGFGQVIHAFVAIILALINIYEIIKFFKAQHRYS</sequence>
<reference evidence="2 3" key="1">
    <citation type="journal article" date="2018" name="Front. Microbiol.">
        <title>Description and Comparative Genomics of Macrococcus caseolyticus subsp. hominis subsp. nov., Macrococcus goetzii sp. nov., Macrococcus epidermidis sp. nov., and Macrococcus bohemicus sp. nov., Novel Macrococci From Human Clinical Material With Virulence Potential and Suspected Uptake of Foreign DNA by Natural Transformation.</title>
        <authorList>
            <person name="Maslanova I."/>
            <person name="Wertheimer Z."/>
            <person name="Sedlacek I."/>
            <person name="Svec P."/>
            <person name="Indrakova A."/>
            <person name="Kovarovic V."/>
            <person name="Schumann P."/>
            <person name="Sproer C."/>
            <person name="Kralova S."/>
            <person name="Sedo O."/>
            <person name="Kristofova L."/>
            <person name="Vrbovska V."/>
            <person name="Fuzik T."/>
            <person name="Petras P."/>
            <person name="Zdrahal Z."/>
            <person name="Ruzickova V."/>
            <person name="Doskar J."/>
            <person name="Pantucek R."/>
        </authorList>
    </citation>
    <scope>NUCLEOTIDE SEQUENCE [LARGE SCALE GENOMIC DNA]</scope>
    <source>
        <strain evidence="2 3">CCM 4927</strain>
    </source>
</reference>
<evidence type="ECO:0000256" key="1">
    <source>
        <dbReference type="SAM" id="Phobius"/>
    </source>
</evidence>
<organism evidence="2 3">
    <name type="scientific">Macrococcoides goetzii</name>
    <dbReference type="NCBI Taxonomy" id="1891097"/>
    <lineage>
        <taxon>Bacteria</taxon>
        <taxon>Bacillati</taxon>
        <taxon>Bacillota</taxon>
        <taxon>Bacilli</taxon>
        <taxon>Bacillales</taxon>
        <taxon>Staphylococcaceae</taxon>
        <taxon>Macrococcoides</taxon>
    </lineage>
</organism>
<dbReference type="EMBL" id="MJBI02000003">
    <property type="protein sequence ID" value="RAI80611.1"/>
    <property type="molecule type" value="Genomic_DNA"/>
</dbReference>
<dbReference type="AlphaFoldDB" id="A0A395G994"/>
<keyword evidence="1" id="KW-1133">Transmembrane helix</keyword>
<dbReference type="RefSeq" id="WP_099581256.1">
    <property type="nucleotide sequence ID" value="NZ_MJBI02000003.1"/>
</dbReference>
<feature type="transmembrane region" description="Helical" evidence="1">
    <location>
        <begin position="38"/>
        <end position="58"/>
    </location>
</feature>
<protein>
    <submittedName>
        <fullName evidence="2">Uncharacterized protein</fullName>
    </submittedName>
</protein>
<name>A0A395G994_9STAP</name>
<comment type="caution">
    <text evidence="2">The sequence shown here is derived from an EMBL/GenBank/DDBJ whole genome shotgun (WGS) entry which is preliminary data.</text>
</comment>
<evidence type="ECO:0000313" key="3">
    <source>
        <dbReference type="Proteomes" id="UP000229523"/>
    </source>
</evidence>
<gene>
    <name evidence="2" type="ORF">BFS35_009230</name>
</gene>
<evidence type="ECO:0000313" key="2">
    <source>
        <dbReference type="EMBL" id="RAI80611.1"/>
    </source>
</evidence>
<feature type="transmembrane region" description="Helical" evidence="1">
    <location>
        <begin position="12"/>
        <end position="32"/>
    </location>
</feature>